<dbReference type="AlphaFoldDB" id="W0DU66"/>
<dbReference type="InterPro" id="IPR001412">
    <property type="entry name" value="aa-tRNA-synth_I_CS"/>
</dbReference>
<dbReference type="GO" id="GO:0006420">
    <property type="term" value="P:arginyl-tRNA aminoacylation"/>
    <property type="evidence" value="ECO:0007669"/>
    <property type="project" value="UniProtKB-UniRule"/>
</dbReference>
<evidence type="ECO:0000256" key="5">
    <source>
        <dbReference type="ARBA" id="ARBA00022741"/>
    </source>
</evidence>
<gene>
    <name evidence="10 14" type="primary">argS</name>
    <name evidence="14" type="ORF">THIAE_09710</name>
</gene>
<dbReference type="eggNOG" id="COG0018">
    <property type="taxonomic scope" value="Bacteria"/>
</dbReference>
<evidence type="ECO:0000256" key="3">
    <source>
        <dbReference type="ARBA" id="ARBA00022490"/>
    </source>
</evidence>
<dbReference type="PROSITE" id="PS00178">
    <property type="entry name" value="AA_TRNA_LIGASE_I"/>
    <property type="match status" value="1"/>
</dbReference>
<keyword evidence="8 10" id="KW-0030">Aminoacyl-tRNA synthetase</keyword>
<evidence type="ECO:0000256" key="7">
    <source>
        <dbReference type="ARBA" id="ARBA00022917"/>
    </source>
</evidence>
<dbReference type="SUPFAM" id="SSF52374">
    <property type="entry name" value="Nucleotidylyl transferase"/>
    <property type="match status" value="1"/>
</dbReference>
<dbReference type="OrthoDB" id="9803211at2"/>
<dbReference type="Pfam" id="PF00750">
    <property type="entry name" value="tRNA-synt_1d"/>
    <property type="match status" value="2"/>
</dbReference>
<evidence type="ECO:0000256" key="8">
    <source>
        <dbReference type="ARBA" id="ARBA00023146"/>
    </source>
</evidence>
<dbReference type="KEGG" id="tao:THIAE_09710"/>
<evidence type="ECO:0000256" key="1">
    <source>
        <dbReference type="ARBA" id="ARBA00004496"/>
    </source>
</evidence>
<dbReference type="Pfam" id="PF03485">
    <property type="entry name" value="Arg_tRNA_synt_N"/>
    <property type="match status" value="1"/>
</dbReference>
<dbReference type="Pfam" id="PF05746">
    <property type="entry name" value="DALR_1"/>
    <property type="match status" value="1"/>
</dbReference>
<dbReference type="EMBL" id="CP007030">
    <property type="protein sequence ID" value="AHF01987.1"/>
    <property type="molecule type" value="Genomic_DNA"/>
</dbReference>
<comment type="subunit">
    <text evidence="10">Monomer.</text>
</comment>
<keyword evidence="15" id="KW-1185">Reference proteome</keyword>
<evidence type="ECO:0000256" key="10">
    <source>
        <dbReference type="HAMAP-Rule" id="MF_00123"/>
    </source>
</evidence>
<dbReference type="SUPFAM" id="SSF55190">
    <property type="entry name" value="Arginyl-tRNA synthetase (ArgRS), N-terminal 'additional' domain"/>
    <property type="match status" value="1"/>
</dbReference>
<dbReference type="Gene3D" id="3.30.1360.70">
    <property type="entry name" value="Arginyl tRNA synthetase N-terminal domain"/>
    <property type="match status" value="1"/>
</dbReference>
<dbReference type="EC" id="6.1.1.19" evidence="10"/>
<keyword evidence="4 10" id="KW-0436">Ligase</keyword>
<keyword evidence="5 10" id="KW-0547">Nucleotide-binding</keyword>
<evidence type="ECO:0000313" key="15">
    <source>
        <dbReference type="Proteomes" id="UP000005380"/>
    </source>
</evidence>
<dbReference type="GO" id="GO:0004814">
    <property type="term" value="F:arginine-tRNA ligase activity"/>
    <property type="evidence" value="ECO:0007669"/>
    <property type="project" value="UniProtKB-UniRule"/>
</dbReference>
<dbReference type="GO" id="GO:0005737">
    <property type="term" value="C:cytoplasm"/>
    <property type="evidence" value="ECO:0007669"/>
    <property type="project" value="UniProtKB-SubCell"/>
</dbReference>
<accession>W0DU66</accession>
<dbReference type="Gene3D" id="1.10.730.10">
    <property type="entry name" value="Isoleucyl-tRNA Synthetase, Domain 1"/>
    <property type="match status" value="1"/>
</dbReference>
<dbReference type="STRING" id="717772.THIAE_09710"/>
<evidence type="ECO:0000256" key="11">
    <source>
        <dbReference type="RuleBase" id="RU363038"/>
    </source>
</evidence>
<dbReference type="InterPro" id="IPR036695">
    <property type="entry name" value="Arg-tRNA-synth_N_sf"/>
</dbReference>
<dbReference type="RefSeq" id="WP_006460214.1">
    <property type="nucleotide sequence ID" value="NZ_CP007030.1"/>
</dbReference>
<dbReference type="SMART" id="SM01016">
    <property type="entry name" value="Arg_tRNA_synt_N"/>
    <property type="match status" value="1"/>
</dbReference>
<name>W0DU66_9GAMM</name>
<evidence type="ECO:0000256" key="2">
    <source>
        <dbReference type="ARBA" id="ARBA00005594"/>
    </source>
</evidence>
<dbReference type="Proteomes" id="UP000005380">
    <property type="component" value="Chromosome"/>
</dbReference>
<dbReference type="InterPro" id="IPR001278">
    <property type="entry name" value="Arg-tRNA-ligase"/>
</dbReference>
<organism evidence="14 15">
    <name type="scientific">Thiomicrospira aerophila AL3</name>
    <dbReference type="NCBI Taxonomy" id="717772"/>
    <lineage>
        <taxon>Bacteria</taxon>
        <taxon>Pseudomonadati</taxon>
        <taxon>Pseudomonadota</taxon>
        <taxon>Gammaproteobacteria</taxon>
        <taxon>Thiotrichales</taxon>
        <taxon>Piscirickettsiaceae</taxon>
        <taxon>Thiomicrospira</taxon>
    </lineage>
</organism>
<keyword evidence="3 10" id="KW-0963">Cytoplasm</keyword>
<dbReference type="InterPro" id="IPR035684">
    <property type="entry name" value="ArgRS_core"/>
</dbReference>
<dbReference type="InterPro" id="IPR014729">
    <property type="entry name" value="Rossmann-like_a/b/a_fold"/>
</dbReference>
<feature type="domain" description="Arginyl tRNA synthetase N-terminal" evidence="13">
    <location>
        <begin position="3"/>
        <end position="91"/>
    </location>
</feature>
<dbReference type="InterPro" id="IPR005148">
    <property type="entry name" value="Arg-tRNA-synth_N"/>
</dbReference>
<dbReference type="HOGENOM" id="CLU_006406_0_1_6"/>
<dbReference type="CDD" id="cd07956">
    <property type="entry name" value="Anticodon_Ia_Arg"/>
    <property type="match status" value="1"/>
</dbReference>
<dbReference type="FunFam" id="1.10.730.10:FF:000008">
    <property type="entry name" value="Arginine--tRNA ligase"/>
    <property type="match status" value="1"/>
</dbReference>
<dbReference type="Gene3D" id="3.40.50.620">
    <property type="entry name" value="HUPs"/>
    <property type="match status" value="1"/>
</dbReference>
<dbReference type="NCBIfam" id="TIGR00456">
    <property type="entry name" value="argS"/>
    <property type="match status" value="1"/>
</dbReference>
<dbReference type="CDD" id="cd00671">
    <property type="entry name" value="ArgRS_core"/>
    <property type="match status" value="1"/>
</dbReference>
<dbReference type="GO" id="GO:0005524">
    <property type="term" value="F:ATP binding"/>
    <property type="evidence" value="ECO:0007669"/>
    <property type="project" value="UniProtKB-UniRule"/>
</dbReference>
<evidence type="ECO:0000313" key="14">
    <source>
        <dbReference type="EMBL" id="AHF01987.1"/>
    </source>
</evidence>
<feature type="domain" description="DALR anticodon binding" evidence="12">
    <location>
        <begin position="471"/>
        <end position="593"/>
    </location>
</feature>
<keyword evidence="6 10" id="KW-0067">ATP-binding</keyword>
<evidence type="ECO:0000256" key="6">
    <source>
        <dbReference type="ARBA" id="ARBA00022840"/>
    </source>
</evidence>
<dbReference type="PANTHER" id="PTHR11956">
    <property type="entry name" value="ARGINYL-TRNA SYNTHETASE"/>
    <property type="match status" value="1"/>
</dbReference>
<comment type="similarity">
    <text evidence="2 10 11">Belongs to the class-I aminoacyl-tRNA synthetase family.</text>
</comment>
<dbReference type="InterPro" id="IPR009080">
    <property type="entry name" value="tRNAsynth_Ia_anticodon-bd"/>
</dbReference>
<dbReference type="InterPro" id="IPR008909">
    <property type="entry name" value="DALR_anticod-bd"/>
</dbReference>
<dbReference type="SUPFAM" id="SSF47323">
    <property type="entry name" value="Anticodon-binding domain of a subclass of class I aminoacyl-tRNA synthetases"/>
    <property type="match status" value="1"/>
</dbReference>
<dbReference type="SMART" id="SM00836">
    <property type="entry name" value="DALR_1"/>
    <property type="match status" value="1"/>
</dbReference>
<reference evidence="14 15" key="1">
    <citation type="submission" date="2013-12" db="EMBL/GenBank/DDBJ databases">
        <authorList>
            <consortium name="DOE Joint Genome Institute"/>
            <person name="Kappler U."/>
            <person name="Huntemann M."/>
            <person name="Han J."/>
            <person name="Chen A."/>
            <person name="Kyrpides N."/>
            <person name="Mavromatis K."/>
            <person name="Markowitz V."/>
            <person name="Palaniappan K."/>
            <person name="Ivanova N."/>
            <person name="Schaumberg A."/>
            <person name="Pati A."/>
            <person name="Liolios K."/>
            <person name="Nordberg H.P."/>
            <person name="Cantor M.N."/>
            <person name="Hua S.X."/>
            <person name="Woyke T."/>
        </authorList>
    </citation>
    <scope>NUCLEOTIDE SEQUENCE [LARGE SCALE GENOMIC DNA]</scope>
    <source>
        <strain evidence="15">AL2</strain>
    </source>
</reference>
<protein>
    <recommendedName>
        <fullName evidence="10">Arginine--tRNA ligase</fullName>
        <ecNumber evidence="10">6.1.1.19</ecNumber>
    </recommendedName>
    <alternativeName>
        <fullName evidence="10">Arginyl-tRNA synthetase</fullName>
        <shortName evidence="10">ArgRS</shortName>
    </alternativeName>
</protein>
<dbReference type="PRINTS" id="PR01038">
    <property type="entry name" value="TRNASYNTHARG"/>
</dbReference>
<evidence type="ECO:0000259" key="12">
    <source>
        <dbReference type="SMART" id="SM00836"/>
    </source>
</evidence>
<dbReference type="HAMAP" id="MF_00123">
    <property type="entry name" value="Arg_tRNA_synth"/>
    <property type="match status" value="1"/>
</dbReference>
<dbReference type="FunFam" id="3.30.1360.70:FF:000003">
    <property type="entry name" value="Arginine--tRNA ligase"/>
    <property type="match status" value="1"/>
</dbReference>
<evidence type="ECO:0000259" key="13">
    <source>
        <dbReference type="SMART" id="SM01016"/>
    </source>
</evidence>
<dbReference type="FunCoup" id="W0DU66">
    <property type="interactions" value="489"/>
</dbReference>
<dbReference type="InParanoid" id="W0DU66"/>
<proteinExistence type="inferred from homology"/>
<dbReference type="PANTHER" id="PTHR11956:SF5">
    <property type="entry name" value="ARGININE--TRNA LIGASE, CYTOPLASMIC"/>
    <property type="match status" value="1"/>
</dbReference>
<evidence type="ECO:0000256" key="4">
    <source>
        <dbReference type="ARBA" id="ARBA00022598"/>
    </source>
</evidence>
<keyword evidence="7 10" id="KW-0648">Protein biosynthesis</keyword>
<evidence type="ECO:0000256" key="9">
    <source>
        <dbReference type="ARBA" id="ARBA00049339"/>
    </source>
</evidence>
<sequence>MKNTLNQLLITAINTLQADQVLPQELNFTVQIDATKDKAHGDFATNLAMMLAKQAGLPPRALAEKIVAALPAHDSVTQVVIAGPGFINFYVNEQAKMAVVAQIHQQAAQFGQTSTGQGASVLVEFVSANPTGPLHVGHGRGAAYGASLANLLAYAGYQVTREYYVNDAGRQMDILATSVWLRYLELCGETFPFPSNGYKGDYIYAIARQLEAKFGHTLRKPSFEVMAGIFADEGQTDAQGQAGDKERHIDDLIAKAKALLGVQDYEQVFNLALHDILADIEEDLAEFGVKFDNWFSERSLMHSGVVDAAIEKLQQAGKIYEQNGALWFRSTDYGDEKDRVVVRENGIKTYFASDIAYHFNKLEREFETLIDIWGADHHGYIPRVKAAMDAMGTNPDALQVQLVQFAILYRGGERAQMSTRSGQFVTLRELRDEVGNDAARYFYVSRKSEQHMDFDLDLAKSKSNENPVYYIQYAHARICSVLQQVSEKGFSAFDAQAGLANLALLTTEHEQDVAAKLAQFPELIGRAAEAREPHQIAYYLKDLAHALHSYYNAQPLLVADDALRNARLSLLVAIKQVLVNGLTLLGVSAPERM</sequence>
<feature type="short sequence motif" description="'HIGH' region" evidence="10">
    <location>
        <begin position="128"/>
        <end position="138"/>
    </location>
</feature>
<comment type="subcellular location">
    <subcellularLocation>
        <location evidence="1 10">Cytoplasm</location>
    </subcellularLocation>
</comment>
<comment type="catalytic activity">
    <reaction evidence="9 10">
        <text>tRNA(Arg) + L-arginine + ATP = L-arginyl-tRNA(Arg) + AMP + diphosphate</text>
        <dbReference type="Rhea" id="RHEA:20301"/>
        <dbReference type="Rhea" id="RHEA-COMP:9658"/>
        <dbReference type="Rhea" id="RHEA-COMP:9673"/>
        <dbReference type="ChEBI" id="CHEBI:30616"/>
        <dbReference type="ChEBI" id="CHEBI:32682"/>
        <dbReference type="ChEBI" id="CHEBI:33019"/>
        <dbReference type="ChEBI" id="CHEBI:78442"/>
        <dbReference type="ChEBI" id="CHEBI:78513"/>
        <dbReference type="ChEBI" id="CHEBI:456215"/>
        <dbReference type="EC" id="6.1.1.19"/>
    </reaction>
</comment>